<keyword evidence="6" id="KW-0812">Transmembrane</keyword>
<keyword evidence="6" id="KW-0472">Membrane</keyword>
<dbReference type="GO" id="GO:0020037">
    <property type="term" value="F:heme binding"/>
    <property type="evidence" value="ECO:0007669"/>
    <property type="project" value="InterPro"/>
</dbReference>
<evidence type="ECO:0000259" key="7">
    <source>
        <dbReference type="PROSITE" id="PS51007"/>
    </source>
</evidence>
<dbReference type="InterPro" id="IPR050597">
    <property type="entry name" value="Cytochrome_c_Oxidase_Subunit"/>
</dbReference>
<dbReference type="PROSITE" id="PS51007">
    <property type="entry name" value="CYTC"/>
    <property type="match status" value="1"/>
</dbReference>
<feature type="compositionally biased region" description="Basic residues" evidence="5">
    <location>
        <begin position="1"/>
        <end position="19"/>
    </location>
</feature>
<dbReference type="PANTHER" id="PTHR33751">
    <property type="entry name" value="CBB3-TYPE CYTOCHROME C OXIDASE SUBUNIT FIXP"/>
    <property type="match status" value="1"/>
</dbReference>
<evidence type="ECO:0000313" key="9">
    <source>
        <dbReference type="Proteomes" id="UP000576393"/>
    </source>
</evidence>
<dbReference type="GO" id="GO:0046872">
    <property type="term" value="F:metal ion binding"/>
    <property type="evidence" value="ECO:0007669"/>
    <property type="project" value="UniProtKB-KW"/>
</dbReference>
<gene>
    <name evidence="8" type="ORF">HDA43_002871</name>
</gene>
<dbReference type="InterPro" id="IPR009056">
    <property type="entry name" value="Cyt_c-like_dom"/>
</dbReference>
<dbReference type="Gene3D" id="1.10.760.10">
    <property type="entry name" value="Cytochrome c-like domain"/>
    <property type="match status" value="2"/>
</dbReference>
<accession>A0A852UTX0</accession>
<sequence length="314" mass="32496">MRYHDHRPGPARRVTRRTVRGTARGAARHTLEQAVRHAAKHTVKHAARGALLLAAAAAGAGALSGGPADAGARSEPWPRSSAPGARGEPWPPSPGPVPSPAASDPFARGRQLYRATCAGCHGQDGGGSQNGPSLRDAGPADVDYQVSSGRMPLPAPDAVPRRGKPAFGRHDIDALIAYVSTLGRGEPMPRVAPGDVRLGATLYLQNCASCHSASAVGAALPDGRYAPSLMYPSPTQIAEAIRIGPGTMPRFSQGTLSDAEVNSIIGYILALRRTDDRGGAKLGGVGPVAEGLVAWVFGIGLLLIVIRLLGKRAR</sequence>
<feature type="region of interest" description="Disordered" evidence="5">
    <location>
        <begin position="61"/>
        <end position="106"/>
    </location>
</feature>
<evidence type="ECO:0000256" key="1">
    <source>
        <dbReference type="ARBA" id="ARBA00022617"/>
    </source>
</evidence>
<feature type="domain" description="Cytochrome c" evidence="7">
    <location>
        <begin position="104"/>
        <end position="272"/>
    </location>
</feature>
<feature type="transmembrane region" description="Helical" evidence="6">
    <location>
        <begin position="292"/>
        <end position="310"/>
    </location>
</feature>
<proteinExistence type="predicted"/>
<evidence type="ECO:0000256" key="3">
    <source>
        <dbReference type="ARBA" id="ARBA00023004"/>
    </source>
</evidence>
<evidence type="ECO:0000256" key="2">
    <source>
        <dbReference type="ARBA" id="ARBA00022723"/>
    </source>
</evidence>
<evidence type="ECO:0000256" key="6">
    <source>
        <dbReference type="SAM" id="Phobius"/>
    </source>
</evidence>
<dbReference type="InterPro" id="IPR036909">
    <property type="entry name" value="Cyt_c-like_dom_sf"/>
</dbReference>
<dbReference type="GO" id="GO:0009055">
    <property type="term" value="F:electron transfer activity"/>
    <property type="evidence" value="ECO:0007669"/>
    <property type="project" value="InterPro"/>
</dbReference>
<evidence type="ECO:0000256" key="4">
    <source>
        <dbReference type="PROSITE-ProRule" id="PRU00433"/>
    </source>
</evidence>
<reference evidence="8 9" key="1">
    <citation type="submission" date="2020-07" db="EMBL/GenBank/DDBJ databases">
        <title>Sequencing the genomes of 1000 actinobacteria strains.</title>
        <authorList>
            <person name="Klenk H.-P."/>
        </authorList>
    </citation>
    <scope>NUCLEOTIDE SEQUENCE [LARGE SCALE GENOMIC DNA]</scope>
    <source>
        <strain evidence="8 9">DSM 45763</strain>
    </source>
</reference>
<keyword evidence="6" id="KW-1133">Transmembrane helix</keyword>
<dbReference type="AlphaFoldDB" id="A0A852UTX0"/>
<name>A0A852UTX0_9ACTN</name>
<keyword evidence="2 4" id="KW-0479">Metal-binding</keyword>
<dbReference type="Pfam" id="PF13442">
    <property type="entry name" value="Cytochrome_CBB3"/>
    <property type="match status" value="2"/>
</dbReference>
<feature type="compositionally biased region" description="Low complexity" evidence="5">
    <location>
        <begin position="61"/>
        <end position="71"/>
    </location>
</feature>
<dbReference type="RefSeq" id="WP_179820785.1">
    <property type="nucleotide sequence ID" value="NZ_JACCCO010000001.1"/>
</dbReference>
<keyword evidence="3 4" id="KW-0408">Iron</keyword>
<dbReference type="SUPFAM" id="SSF46626">
    <property type="entry name" value="Cytochrome c"/>
    <property type="match status" value="2"/>
</dbReference>
<feature type="compositionally biased region" description="Pro residues" evidence="5">
    <location>
        <begin position="89"/>
        <end position="99"/>
    </location>
</feature>
<dbReference type="EMBL" id="JACCCO010000001">
    <property type="protein sequence ID" value="NYF40712.1"/>
    <property type="molecule type" value="Genomic_DNA"/>
</dbReference>
<feature type="region of interest" description="Disordered" evidence="5">
    <location>
        <begin position="123"/>
        <end position="144"/>
    </location>
</feature>
<keyword evidence="1 4" id="KW-0349">Heme</keyword>
<organism evidence="8 9">
    <name type="scientific">Streptosporangium sandarakinum</name>
    <dbReference type="NCBI Taxonomy" id="1260955"/>
    <lineage>
        <taxon>Bacteria</taxon>
        <taxon>Bacillati</taxon>
        <taxon>Actinomycetota</taxon>
        <taxon>Actinomycetes</taxon>
        <taxon>Streptosporangiales</taxon>
        <taxon>Streptosporangiaceae</taxon>
        <taxon>Streptosporangium</taxon>
    </lineage>
</organism>
<keyword evidence="9" id="KW-1185">Reference proteome</keyword>
<feature type="region of interest" description="Disordered" evidence="5">
    <location>
        <begin position="1"/>
        <end position="25"/>
    </location>
</feature>
<dbReference type="Proteomes" id="UP000576393">
    <property type="component" value="Unassembled WGS sequence"/>
</dbReference>
<evidence type="ECO:0000256" key="5">
    <source>
        <dbReference type="SAM" id="MobiDB-lite"/>
    </source>
</evidence>
<dbReference type="PANTHER" id="PTHR33751:SF13">
    <property type="entry name" value="CYTOCHROME BC1 COMPLEX CYTOCHROME C SUBUNIT"/>
    <property type="match status" value="1"/>
</dbReference>
<evidence type="ECO:0000313" key="8">
    <source>
        <dbReference type="EMBL" id="NYF40712.1"/>
    </source>
</evidence>
<protein>
    <submittedName>
        <fullName evidence="8">Ubiquinol-cytochrome c reductase cytochrome c subunit</fullName>
    </submittedName>
</protein>
<comment type="caution">
    <text evidence="8">The sequence shown here is derived from an EMBL/GenBank/DDBJ whole genome shotgun (WGS) entry which is preliminary data.</text>
</comment>